<feature type="compositionally biased region" description="Polar residues" evidence="1">
    <location>
        <begin position="44"/>
        <end position="58"/>
    </location>
</feature>
<protein>
    <submittedName>
        <fullName evidence="2">Uncharacterized protein</fullName>
    </submittedName>
</protein>
<dbReference type="EMBL" id="NIVC01001201">
    <property type="protein sequence ID" value="PAA70870.1"/>
    <property type="molecule type" value="Genomic_DNA"/>
</dbReference>
<keyword evidence="3" id="KW-1185">Reference proteome</keyword>
<proteinExistence type="predicted"/>
<feature type="region of interest" description="Disordered" evidence="1">
    <location>
        <begin position="409"/>
        <end position="451"/>
    </location>
</feature>
<evidence type="ECO:0000256" key="1">
    <source>
        <dbReference type="SAM" id="MobiDB-lite"/>
    </source>
</evidence>
<gene>
    <name evidence="2" type="ORF">BOX15_Mlig003703g1</name>
</gene>
<reference evidence="2 3" key="1">
    <citation type="submission" date="2017-06" db="EMBL/GenBank/DDBJ databases">
        <title>A platform for efficient transgenesis in Macrostomum lignano, a flatworm model organism for stem cell research.</title>
        <authorList>
            <person name="Berezikov E."/>
        </authorList>
    </citation>
    <scope>NUCLEOTIDE SEQUENCE [LARGE SCALE GENOMIC DNA]</scope>
    <source>
        <strain evidence="2">DV1</strain>
        <tissue evidence="2">Whole organism</tissue>
    </source>
</reference>
<dbReference type="Proteomes" id="UP000215902">
    <property type="component" value="Unassembled WGS sequence"/>
</dbReference>
<organism evidence="2 3">
    <name type="scientific">Macrostomum lignano</name>
    <dbReference type="NCBI Taxonomy" id="282301"/>
    <lineage>
        <taxon>Eukaryota</taxon>
        <taxon>Metazoa</taxon>
        <taxon>Spiralia</taxon>
        <taxon>Lophotrochozoa</taxon>
        <taxon>Platyhelminthes</taxon>
        <taxon>Rhabditophora</taxon>
        <taxon>Macrostomorpha</taxon>
        <taxon>Macrostomida</taxon>
        <taxon>Macrostomidae</taxon>
        <taxon>Macrostomum</taxon>
    </lineage>
</organism>
<comment type="caution">
    <text evidence="2">The sequence shown here is derived from an EMBL/GenBank/DDBJ whole genome shotgun (WGS) entry which is preliminary data.</text>
</comment>
<evidence type="ECO:0000313" key="2">
    <source>
        <dbReference type="EMBL" id="PAA70870.1"/>
    </source>
</evidence>
<feature type="region of interest" description="Disordered" evidence="1">
    <location>
        <begin position="27"/>
        <end position="108"/>
    </location>
</feature>
<dbReference type="AlphaFoldDB" id="A0A267FAQ9"/>
<feature type="compositionally biased region" description="Basic residues" evidence="1">
    <location>
        <begin position="64"/>
        <end position="73"/>
    </location>
</feature>
<evidence type="ECO:0000313" key="3">
    <source>
        <dbReference type="Proteomes" id="UP000215902"/>
    </source>
</evidence>
<name>A0A267FAQ9_9PLAT</name>
<accession>A0A267FAQ9</accession>
<sequence>MSQHLLIGRLKRFLPCRGRKCDGEAAHLTTDEDGDTNGGGVESATESWTTGTPGSTQCRPLPQRAHRRRRRLQRSVVGADASGQTAADVSPQDCAANHAPHTSTESARTLDDEVTMGTCGQVSVASENRIVLTPKSIVQLSESQLRSPSALSNAAVAAGAVTSSTTTCNELDADRTGILDKASAGDAAAGCPSSSAVERSTASRASMRTAVGAATAASSADRQLELRSVGNNVGAAKDEQDEASKNILADCQAEICQLQSYSSKAIDAPFNDCDHSASEDLVVSEYLVQERLNLQSDQVNQVVNNALLNLQHQLKAELCEVSCRETGSPSNYSSEAIHLSTNLSNVATLLNTSNLAASNQNACEQRLPPPLIMNFAAVAASSAASTEYSGLPEPKTNASVTASAASESTVAKGGELQTSPAGAVECSVNEHPTSSGDARNRKSNRKSTVSPENKCPISCVLTSADSRIFVGDSDEPPVEAPDARLMSSEIQSRISGLPSSSELGRLGTLSSSRCTNICQALQSNVLMDRYLSKRDVSEATRIWHRQRCAYITADLVQKVLQNSVDASEVPAASSAAAVKAFNSSANNSVELGVAPSSRPPVLAVAQSAGAVRRPMAHRAPGLSSIAKKI</sequence>